<dbReference type="PANTHER" id="PTHR35249:SF2">
    <property type="entry name" value="DYNEIN REGULATORY COMPLEX SUBUNIT 7"/>
    <property type="match status" value="1"/>
</dbReference>
<name>A0A1J1HB49_PLARL</name>
<protein>
    <recommendedName>
        <fullName evidence="1">Dynein regulatory complex subunit 7 MORN domain-containing protein</fullName>
    </recommendedName>
</protein>
<proteinExistence type="predicted"/>
<dbReference type="EMBL" id="LN835309">
    <property type="protein sequence ID" value="CRH02721.1"/>
    <property type="molecule type" value="Genomic_DNA"/>
</dbReference>
<evidence type="ECO:0000259" key="1">
    <source>
        <dbReference type="Pfam" id="PF24667"/>
    </source>
</evidence>
<dbReference type="OMA" id="AYVVCGE"/>
<dbReference type="VEuPathDB" id="PlasmoDB:PRELSG_1445500"/>
<evidence type="ECO:0000313" key="2">
    <source>
        <dbReference type="EMBL" id="CRH02721.1"/>
    </source>
</evidence>
<feature type="domain" description="Dynein regulatory complex subunit 7 MORN" evidence="1">
    <location>
        <begin position="324"/>
        <end position="590"/>
    </location>
</feature>
<evidence type="ECO:0000313" key="3">
    <source>
        <dbReference type="Proteomes" id="UP000220158"/>
    </source>
</evidence>
<accession>A0A1J1HB49</accession>
<dbReference type="GO" id="GO:0048870">
    <property type="term" value="P:cell motility"/>
    <property type="evidence" value="ECO:0007669"/>
    <property type="project" value="TreeGrafter"/>
</dbReference>
<dbReference type="InterPro" id="IPR056291">
    <property type="entry name" value="MORN_DRC7"/>
</dbReference>
<dbReference type="RefSeq" id="XP_028535241.1">
    <property type="nucleotide sequence ID" value="XM_028679537.1"/>
</dbReference>
<dbReference type="InterPro" id="IPR033551">
    <property type="entry name" value="DRC7/lobo"/>
</dbReference>
<gene>
    <name evidence="2" type="ORF">PRELSG_1445500</name>
</gene>
<dbReference type="KEGG" id="prel:PRELSG_1445500"/>
<dbReference type="OrthoDB" id="10262874at2759"/>
<dbReference type="GO" id="GO:0031514">
    <property type="term" value="C:motile cilium"/>
    <property type="evidence" value="ECO:0007669"/>
    <property type="project" value="TreeGrafter"/>
</dbReference>
<keyword evidence="3" id="KW-1185">Reference proteome</keyword>
<dbReference type="GeneID" id="39738887"/>
<dbReference type="AlphaFoldDB" id="A0A1J1HB49"/>
<sequence>MKNKNKLKRCLDYLKSNKEEIIQNYNNILPSNKEKIILNYLKTLKTKLKEKYNIEFCEFFIDEYGNKKNLCSSIIQIFFPFDKGNNYKEIYSLIKNYFTYEIFLKKKIETLLLPDVSLVFDWKIADCADLSSIVVSSLRTKNYEAYVVCGEAPFYICSKNDKKLFCKFNLKEFEQSKEKNEDMTEIKEKKKKYKKILKVNQSPLRNIEFEEKQIISENDFYVHMWILIKKSLDLKKDIFIEMSSGREYDIDNCPYKSIFYLWNEKNIYININKTENMKILVSEIKNKEYFIPAFYEEIKNKNLNPIVENKFYRIRKDRFLLKYPLGCNITFYENCKKDEYGDFLQHDGLIEMHTHYENKYYTSVDYTCSFYKYRRDKKTAKIYLPQKFKVIEYYDDYSHQFLKKLEQKIGFYSYFKFYSNRSDGLINYLEIKNYKLMEYFVNRNDNVIYRSMKLSENIKTNYKLQSFEGNEYYVTKITVKYKNKNMNNAIHKKVFLIPENKIIIVFYNNNNKISNICEVYEKCTKYNEDKEENEEILTYRKNFIYKHFINYKDSVKSDVLYLLKEEHDFFEDMIHIYNNVICSIMKERKEIKRVEDDYQYMSNNITNINEIIYHDNNKIHFLNKNLLDDNINIYKFYQNYPWYSYLEVSMENTFFSSKKNMLKTENSRSEIAYVASKKRNKSNHKDTHEEVNEKIKLFFCIFHFNIYVNFLILK</sequence>
<organism evidence="2 3">
    <name type="scientific">Plasmodium relictum</name>
    <dbReference type="NCBI Taxonomy" id="85471"/>
    <lineage>
        <taxon>Eukaryota</taxon>
        <taxon>Sar</taxon>
        <taxon>Alveolata</taxon>
        <taxon>Apicomplexa</taxon>
        <taxon>Aconoidasida</taxon>
        <taxon>Haemosporida</taxon>
        <taxon>Plasmodiidae</taxon>
        <taxon>Plasmodium</taxon>
        <taxon>Plasmodium (Haemamoeba)</taxon>
    </lineage>
</organism>
<reference evidence="2 3" key="1">
    <citation type="submission" date="2015-04" db="EMBL/GenBank/DDBJ databases">
        <authorList>
            <consortium name="Pathogen Informatics"/>
        </authorList>
    </citation>
    <scope>NUCLEOTIDE SEQUENCE [LARGE SCALE GENOMIC DNA]</scope>
    <source>
        <strain evidence="2 3">SGS1</strain>
    </source>
</reference>
<dbReference type="Proteomes" id="UP000220158">
    <property type="component" value="Chromosome 14"/>
</dbReference>
<dbReference type="PANTHER" id="PTHR35249">
    <property type="entry name" value="DYNEIN REGULATORY COMPLEX SUBUNIT 7"/>
    <property type="match status" value="1"/>
</dbReference>
<dbReference type="Pfam" id="PF24667">
    <property type="entry name" value="MORN_DRC7"/>
    <property type="match status" value="1"/>
</dbReference>